<dbReference type="GO" id="GO:0016989">
    <property type="term" value="F:sigma factor antagonist activity"/>
    <property type="evidence" value="ECO:0007669"/>
    <property type="project" value="TreeGrafter"/>
</dbReference>
<evidence type="ECO:0000259" key="2">
    <source>
        <dbReference type="Pfam" id="PF04773"/>
    </source>
</evidence>
<dbReference type="PANTHER" id="PTHR30273:SF2">
    <property type="entry name" value="PROTEIN FECR"/>
    <property type="match status" value="1"/>
</dbReference>
<dbReference type="AlphaFoldDB" id="A0A1M4U5T4"/>
<evidence type="ECO:0000256" key="1">
    <source>
        <dbReference type="SAM" id="Phobius"/>
    </source>
</evidence>
<dbReference type="InterPro" id="IPR032508">
    <property type="entry name" value="FecR_C"/>
</dbReference>
<dbReference type="PANTHER" id="PTHR30273">
    <property type="entry name" value="PERIPLASMIC SIGNAL SENSOR AND SIGMA FACTOR ACTIVATOR FECR-RELATED"/>
    <property type="match status" value="1"/>
</dbReference>
<reference evidence="4 5" key="1">
    <citation type="submission" date="2016-11" db="EMBL/GenBank/DDBJ databases">
        <authorList>
            <person name="Jaros S."/>
            <person name="Januszkiewicz K."/>
            <person name="Wedrychowicz H."/>
        </authorList>
    </citation>
    <scope>NUCLEOTIDE SEQUENCE [LARGE SCALE GENOMIC DNA]</scope>
    <source>
        <strain evidence="4 5">DSM 26991</strain>
    </source>
</reference>
<keyword evidence="1" id="KW-0472">Membrane</keyword>
<dbReference type="Proteomes" id="UP000184509">
    <property type="component" value="Unassembled WGS sequence"/>
</dbReference>
<dbReference type="OrthoDB" id="1083045at2"/>
<keyword evidence="1" id="KW-1133">Transmembrane helix</keyword>
<gene>
    <name evidence="4" type="ORF">SAMN05444405_1025</name>
</gene>
<evidence type="ECO:0000313" key="4">
    <source>
        <dbReference type="EMBL" id="SHE52112.1"/>
    </source>
</evidence>
<name>A0A1M4U5T4_9BACE</name>
<feature type="domain" description="Protein FecR C-terminal" evidence="3">
    <location>
        <begin position="223"/>
        <end position="289"/>
    </location>
</feature>
<dbReference type="Pfam" id="PF16344">
    <property type="entry name" value="FecR_C"/>
    <property type="match status" value="1"/>
</dbReference>
<dbReference type="STRING" id="1297750.SAMN05444405_1025"/>
<keyword evidence="5" id="KW-1185">Reference proteome</keyword>
<proteinExistence type="predicted"/>
<dbReference type="InterPro" id="IPR012373">
    <property type="entry name" value="Ferrdict_sens_TM"/>
</dbReference>
<dbReference type="Gene3D" id="2.60.120.1440">
    <property type="match status" value="1"/>
</dbReference>
<keyword evidence="1" id="KW-0812">Transmembrane</keyword>
<dbReference type="PIRSF" id="PIRSF018266">
    <property type="entry name" value="FecR"/>
    <property type="match status" value="1"/>
</dbReference>
<dbReference type="RefSeq" id="WP_073398833.1">
    <property type="nucleotide sequence ID" value="NZ_FQTV01000002.1"/>
</dbReference>
<dbReference type="Gene3D" id="3.55.50.30">
    <property type="match status" value="1"/>
</dbReference>
<dbReference type="InterPro" id="IPR006860">
    <property type="entry name" value="FecR"/>
</dbReference>
<feature type="domain" description="FecR protein" evidence="2">
    <location>
        <begin position="99"/>
        <end position="187"/>
    </location>
</feature>
<protein>
    <submittedName>
        <fullName evidence="4">FecR family protein</fullName>
    </submittedName>
</protein>
<organism evidence="4 5">
    <name type="scientific">Bacteroides luti</name>
    <dbReference type="NCBI Taxonomy" id="1297750"/>
    <lineage>
        <taxon>Bacteria</taxon>
        <taxon>Pseudomonadati</taxon>
        <taxon>Bacteroidota</taxon>
        <taxon>Bacteroidia</taxon>
        <taxon>Bacteroidales</taxon>
        <taxon>Bacteroidaceae</taxon>
        <taxon>Bacteroides</taxon>
    </lineage>
</organism>
<feature type="transmembrane region" description="Helical" evidence="1">
    <location>
        <begin position="75"/>
        <end position="92"/>
    </location>
</feature>
<sequence>MKEVELINILEKISSDERYTLSFEEEMHLKEAFSHIPLLDEKPGENVLDEMEERLFSKSIIFEKSEKRIIHWRRYLSVAALIAVLFGCGLWIKSMDMKFVTGNNEQLAFVLPDKSEVKLNENSSVEYNKFLFYFNRNIEMKGEAYYVVTKGRKFTVETPTHLISVLGTRFMVSETDRFDVFCYEGKVLVESLDKREKKILTKGRSFGSDKVMQENQPNWVSHKYVFNSAPLVDVLEALEEEYKVSIENKNYYKEFVFTGTFPTNDISLALNIILAPYNMSWEQVQSNKYRIKNN</sequence>
<evidence type="ECO:0000259" key="3">
    <source>
        <dbReference type="Pfam" id="PF16344"/>
    </source>
</evidence>
<dbReference type="Pfam" id="PF04773">
    <property type="entry name" value="FecR"/>
    <property type="match status" value="1"/>
</dbReference>
<accession>A0A1M4U5T4</accession>
<dbReference type="EMBL" id="FQTV01000002">
    <property type="protein sequence ID" value="SHE52112.1"/>
    <property type="molecule type" value="Genomic_DNA"/>
</dbReference>
<evidence type="ECO:0000313" key="5">
    <source>
        <dbReference type="Proteomes" id="UP000184509"/>
    </source>
</evidence>